<accession>A0A4Z2FMP1</accession>
<proteinExistence type="predicted"/>
<gene>
    <name evidence="2" type="ORF">EYF80_047421</name>
</gene>
<dbReference type="AlphaFoldDB" id="A0A4Z2FMP1"/>
<feature type="region of interest" description="Disordered" evidence="1">
    <location>
        <begin position="1"/>
        <end position="42"/>
    </location>
</feature>
<reference evidence="2 3" key="1">
    <citation type="submission" date="2019-03" db="EMBL/GenBank/DDBJ databases">
        <title>First draft genome of Liparis tanakae, snailfish: a comprehensive survey of snailfish specific genes.</title>
        <authorList>
            <person name="Kim W."/>
            <person name="Song I."/>
            <person name="Jeong J.-H."/>
            <person name="Kim D."/>
            <person name="Kim S."/>
            <person name="Ryu S."/>
            <person name="Song J.Y."/>
            <person name="Lee S.K."/>
        </authorList>
    </citation>
    <scope>NUCLEOTIDE SEQUENCE [LARGE SCALE GENOMIC DNA]</scope>
    <source>
        <tissue evidence="2">Muscle</tissue>
    </source>
</reference>
<evidence type="ECO:0000313" key="2">
    <source>
        <dbReference type="EMBL" id="TNN42408.1"/>
    </source>
</evidence>
<keyword evidence="3" id="KW-1185">Reference proteome</keyword>
<dbReference type="EMBL" id="SRLO01001038">
    <property type="protein sequence ID" value="TNN42408.1"/>
    <property type="molecule type" value="Genomic_DNA"/>
</dbReference>
<dbReference type="Proteomes" id="UP000314294">
    <property type="component" value="Unassembled WGS sequence"/>
</dbReference>
<evidence type="ECO:0000313" key="3">
    <source>
        <dbReference type="Proteomes" id="UP000314294"/>
    </source>
</evidence>
<sequence>MPHPATGRPPNPDVSQALASLFQPADPGQQRPESNRRAVGPRSRRNYICSAADSALSNPPAQTTPCYEFIRDCPVLHPFVSVSRVCRKPSFPMHRMARIVPLAFLPACSQLLLDPLLHLVEKTCPRMCENRGLVLAKCRRMYTAQGGEAKK</sequence>
<name>A0A4Z2FMP1_9TELE</name>
<evidence type="ECO:0000256" key="1">
    <source>
        <dbReference type="SAM" id="MobiDB-lite"/>
    </source>
</evidence>
<feature type="compositionally biased region" description="Pro residues" evidence="1">
    <location>
        <begin position="1"/>
        <end position="12"/>
    </location>
</feature>
<comment type="caution">
    <text evidence="2">The sequence shown here is derived from an EMBL/GenBank/DDBJ whole genome shotgun (WGS) entry which is preliminary data.</text>
</comment>
<protein>
    <submittedName>
        <fullName evidence="2">Uncharacterized protein</fullName>
    </submittedName>
</protein>
<organism evidence="2 3">
    <name type="scientific">Liparis tanakae</name>
    <name type="common">Tanaka's snailfish</name>
    <dbReference type="NCBI Taxonomy" id="230148"/>
    <lineage>
        <taxon>Eukaryota</taxon>
        <taxon>Metazoa</taxon>
        <taxon>Chordata</taxon>
        <taxon>Craniata</taxon>
        <taxon>Vertebrata</taxon>
        <taxon>Euteleostomi</taxon>
        <taxon>Actinopterygii</taxon>
        <taxon>Neopterygii</taxon>
        <taxon>Teleostei</taxon>
        <taxon>Neoteleostei</taxon>
        <taxon>Acanthomorphata</taxon>
        <taxon>Eupercaria</taxon>
        <taxon>Perciformes</taxon>
        <taxon>Cottioidei</taxon>
        <taxon>Cottales</taxon>
        <taxon>Liparidae</taxon>
        <taxon>Liparis</taxon>
    </lineage>
</organism>